<evidence type="ECO:0000313" key="1">
    <source>
        <dbReference type="EMBL" id="KKN19843.1"/>
    </source>
</evidence>
<reference evidence="1" key="1">
    <citation type="journal article" date="2015" name="Nature">
        <title>Complex archaea that bridge the gap between prokaryotes and eukaryotes.</title>
        <authorList>
            <person name="Spang A."/>
            <person name="Saw J.H."/>
            <person name="Jorgensen S.L."/>
            <person name="Zaremba-Niedzwiedzka K."/>
            <person name="Martijn J."/>
            <person name="Lind A.E."/>
            <person name="van Eijk R."/>
            <person name="Schleper C."/>
            <person name="Guy L."/>
            <person name="Ettema T.J."/>
        </authorList>
    </citation>
    <scope>NUCLEOTIDE SEQUENCE</scope>
</reference>
<organism evidence="1">
    <name type="scientific">marine sediment metagenome</name>
    <dbReference type="NCBI Taxonomy" id="412755"/>
    <lineage>
        <taxon>unclassified sequences</taxon>
        <taxon>metagenomes</taxon>
        <taxon>ecological metagenomes</taxon>
    </lineage>
</organism>
<sequence>MNEILIKRYKKRMSEDFVKVNEFIKNDEEKQRRVNEERNAAIESLSRQLHEQNLIKEKQMNEMEKNMSKETSTVERVLGSVVGPDPKAELELAGYLVASNELTLTLKEPMAAYFAASASSDSARQRELQRALSELLNSEAGEVVFQYMLAGVFQNVPIPGIPVRARLGVAKGCRVEAYKKVGTKVAQLLSGPMREALANAAESVVTTDQ</sequence>
<gene>
    <name evidence="1" type="ORF">LCGC14_0941690</name>
</gene>
<dbReference type="EMBL" id="LAZR01003298">
    <property type="protein sequence ID" value="KKN19843.1"/>
    <property type="molecule type" value="Genomic_DNA"/>
</dbReference>
<comment type="caution">
    <text evidence="1">The sequence shown here is derived from an EMBL/GenBank/DDBJ whole genome shotgun (WGS) entry which is preliminary data.</text>
</comment>
<dbReference type="AlphaFoldDB" id="A0A0F9RR93"/>
<name>A0A0F9RR93_9ZZZZ</name>
<accession>A0A0F9RR93</accession>
<protein>
    <submittedName>
        <fullName evidence="1">Uncharacterized protein</fullName>
    </submittedName>
</protein>
<proteinExistence type="predicted"/>